<dbReference type="Proteomes" id="UP000612362">
    <property type="component" value="Unassembled WGS sequence"/>
</dbReference>
<dbReference type="AlphaFoldDB" id="A0A8J3I1M2"/>
<name>A0A8J3I1M2_9CHLR</name>
<evidence type="ECO:0000256" key="1">
    <source>
        <dbReference type="SAM" id="Phobius"/>
    </source>
</evidence>
<evidence type="ECO:0000313" key="2">
    <source>
        <dbReference type="EMBL" id="GHO47669.1"/>
    </source>
</evidence>
<comment type="caution">
    <text evidence="2">The sequence shown here is derived from an EMBL/GenBank/DDBJ whole genome shotgun (WGS) entry which is preliminary data.</text>
</comment>
<dbReference type="RefSeq" id="WP_220196917.1">
    <property type="nucleotide sequence ID" value="NZ_BNJF01000003.1"/>
</dbReference>
<dbReference type="EMBL" id="BNJF01000003">
    <property type="protein sequence ID" value="GHO47669.1"/>
    <property type="molecule type" value="Genomic_DNA"/>
</dbReference>
<protein>
    <submittedName>
        <fullName evidence="2">Uncharacterized protein</fullName>
    </submittedName>
</protein>
<accession>A0A8J3I1M2</accession>
<feature type="transmembrane region" description="Helical" evidence="1">
    <location>
        <begin position="24"/>
        <end position="48"/>
    </location>
</feature>
<keyword evidence="1" id="KW-0812">Transmembrane</keyword>
<organism evidence="2 3">
    <name type="scientific">Ktedonospora formicarum</name>
    <dbReference type="NCBI Taxonomy" id="2778364"/>
    <lineage>
        <taxon>Bacteria</taxon>
        <taxon>Bacillati</taxon>
        <taxon>Chloroflexota</taxon>
        <taxon>Ktedonobacteria</taxon>
        <taxon>Ktedonobacterales</taxon>
        <taxon>Ktedonobacteraceae</taxon>
        <taxon>Ktedonospora</taxon>
    </lineage>
</organism>
<gene>
    <name evidence="2" type="ORF">KSX_58320</name>
</gene>
<keyword evidence="1" id="KW-1133">Transmembrane helix</keyword>
<proteinExistence type="predicted"/>
<keyword evidence="1" id="KW-0472">Membrane</keyword>
<evidence type="ECO:0000313" key="3">
    <source>
        <dbReference type="Proteomes" id="UP000612362"/>
    </source>
</evidence>
<keyword evidence="3" id="KW-1185">Reference proteome</keyword>
<reference evidence="2" key="1">
    <citation type="submission" date="2020-10" db="EMBL/GenBank/DDBJ databases">
        <title>Taxonomic study of unclassified bacteria belonging to the class Ktedonobacteria.</title>
        <authorList>
            <person name="Yabe S."/>
            <person name="Wang C.M."/>
            <person name="Zheng Y."/>
            <person name="Sakai Y."/>
            <person name="Cavaletti L."/>
            <person name="Monciardini P."/>
            <person name="Donadio S."/>
        </authorList>
    </citation>
    <scope>NUCLEOTIDE SEQUENCE</scope>
    <source>
        <strain evidence="2">SOSP1-1</strain>
    </source>
</reference>
<sequence>MLNKDEHHANLLQQKPQRQQKLRLAPFLFLLGGMVILSVLLLAGWQVYITNTAPSSTGNISTQHDDPVHKPWDDYPDVYWQTLRAQMAQRLHMSEQQIRDNLHATLLANNSADGNKTNISSADAAKWMKDLASAHGISQEQLHIIELTAVRQAHKTLVDRHKLTQQQADENMRKMNQDDLNFHMVDAFSGGDDTNGTKQ</sequence>